<gene>
    <name evidence="4" type="ORF">GCM10023220_64970</name>
</gene>
<reference evidence="5" key="1">
    <citation type="journal article" date="2019" name="Int. J. Syst. Evol. Microbiol.">
        <title>The Global Catalogue of Microorganisms (GCM) 10K type strain sequencing project: providing services to taxonomists for standard genome sequencing and annotation.</title>
        <authorList>
            <consortium name="The Broad Institute Genomics Platform"/>
            <consortium name="The Broad Institute Genome Sequencing Center for Infectious Disease"/>
            <person name="Wu L."/>
            <person name="Ma J."/>
        </authorList>
    </citation>
    <scope>NUCLEOTIDE SEQUENCE [LARGE SCALE GENOMIC DNA]</scope>
    <source>
        <strain evidence="5">JCM 18081</strain>
    </source>
</reference>
<dbReference type="InterPro" id="IPR027417">
    <property type="entry name" value="P-loop_NTPase"/>
</dbReference>
<accession>A0ABP9D3R8</accession>
<evidence type="ECO:0000313" key="4">
    <source>
        <dbReference type="EMBL" id="GAA4822631.1"/>
    </source>
</evidence>
<keyword evidence="1" id="KW-0547">Nucleotide-binding</keyword>
<protein>
    <recommendedName>
        <fullName evidence="3">CobQ/CobB/MinD/ParA nucleotide binding domain-containing protein</fullName>
    </recommendedName>
</protein>
<dbReference type="InterPro" id="IPR050625">
    <property type="entry name" value="ParA/MinD_ATPase"/>
</dbReference>
<dbReference type="Gene3D" id="3.40.50.300">
    <property type="entry name" value="P-loop containing nucleotide triphosphate hydrolases"/>
    <property type="match status" value="1"/>
</dbReference>
<dbReference type="EMBL" id="BAABIG010000084">
    <property type="protein sequence ID" value="GAA4822631.1"/>
    <property type="molecule type" value="Genomic_DNA"/>
</dbReference>
<evidence type="ECO:0000256" key="1">
    <source>
        <dbReference type="ARBA" id="ARBA00022741"/>
    </source>
</evidence>
<name>A0ABP9D3R8_9ACTN</name>
<dbReference type="PANTHER" id="PTHR43384">
    <property type="entry name" value="SEPTUM SITE-DETERMINING PROTEIN MIND HOMOLOG, CHLOROPLASTIC-RELATED"/>
    <property type="match status" value="1"/>
</dbReference>
<proteinExistence type="predicted"/>
<feature type="domain" description="CobQ/CobB/MinD/ParA nucleotide binding" evidence="3">
    <location>
        <begin position="146"/>
        <end position="369"/>
    </location>
</feature>
<comment type="caution">
    <text evidence="4">The sequence shown here is derived from an EMBL/GenBank/DDBJ whole genome shotgun (WGS) entry which is preliminary data.</text>
</comment>
<dbReference type="RefSeq" id="WP_345624253.1">
    <property type="nucleotide sequence ID" value="NZ_BAABIG010000084.1"/>
</dbReference>
<dbReference type="SUPFAM" id="SSF52540">
    <property type="entry name" value="P-loop containing nucleoside triphosphate hydrolases"/>
    <property type="match status" value="1"/>
</dbReference>
<organism evidence="4 5">
    <name type="scientific">Streptomyces ziwulingensis</name>
    <dbReference type="NCBI Taxonomy" id="1045501"/>
    <lineage>
        <taxon>Bacteria</taxon>
        <taxon>Bacillati</taxon>
        <taxon>Actinomycetota</taxon>
        <taxon>Actinomycetes</taxon>
        <taxon>Kitasatosporales</taxon>
        <taxon>Streptomycetaceae</taxon>
        <taxon>Streptomyces</taxon>
    </lineage>
</organism>
<dbReference type="Pfam" id="PF01656">
    <property type="entry name" value="CbiA"/>
    <property type="match status" value="1"/>
</dbReference>
<evidence type="ECO:0000259" key="3">
    <source>
        <dbReference type="Pfam" id="PF01656"/>
    </source>
</evidence>
<dbReference type="PANTHER" id="PTHR43384:SF6">
    <property type="entry name" value="SEPTUM SITE-DETERMINING PROTEIN MIND HOMOLOG, CHLOROPLASTIC"/>
    <property type="match status" value="1"/>
</dbReference>
<evidence type="ECO:0000256" key="2">
    <source>
        <dbReference type="ARBA" id="ARBA00022840"/>
    </source>
</evidence>
<keyword evidence="2" id="KW-0067">ATP-binding</keyword>
<sequence length="914" mass="99882">MAGLTDLEGLTPPEHLFTWVDVDDHLAALAAAGRWPEWLLAADGWWDGLELVVSGGIEAGTAENWLNSAFGAGSTDWQEGTLMLRLDDPRTSDFTGIPVVLSGEPDDADQPRRLPLLREKHITRQLAHALQRPATERFQGDVQILAFHSFKGGVGRTVHAVAMADTIARRGGKVLLVDSDLEAPGITWMHKAQGGQLDFSYEDLLALLQGSEDGGWTTAVDIAAAYLPNQQVGRFAGGGRVTVVPTSRREHLGPPRIEPADLLTPGRSPYFLTEALAALAVRTGADTVVVDLRAGASELSAPVLLDPRVQRVFVTTLSHQSLEGTKTLLKQLGRRAPALRGKDPASSVIVTQYRQDVHEAQAEQARAELSSALLSSLRPPEGDAGVDSDDTGEVDADVLSQPLLSPFREELLALPSSWDAVLRVLESCKVSEVLDSIVPAPVSSQVADSDETAHPVDYPSLRERLAETAQPLIYAERKGMSSASGFLATDPLRRLLGDHRTEPPLALVVGAKGAGKTFMYAKACAAKSWSTFAEQSGVRDVRLDLPVVPVLESDNLENDDLTTQDLRDAFARTHSSAAGEAATSQQIKDRLRLGLSTLGAEDDIGWRQLWLECLALAAGVQPSADRDAETALTELSKQSRAVFVMDGLEDLLQSLDTETKRTALRVLLIDVLAWLRSLRGRPLGLIVFVRRDLVKRAVRQNSEQLLARYEPYALRWNTEEALRLALWVTAHADALPKVMPESEIAELSYEALVDALIPVWGWKMGTEKSKEARSHLWVPAALGDFKDQVQARDVVVFLAEAARHSIPQTTWNDRVLVPSAMRKALLECSTIKISAIQDESQEIGDLLSRLQRVREPVTVPFSLAEVGLDVAEADFLVESGVFARGNDGRYWVAEIYRHGLGFGSERRARVLWRR</sequence>
<evidence type="ECO:0000313" key="5">
    <source>
        <dbReference type="Proteomes" id="UP001501265"/>
    </source>
</evidence>
<dbReference type="NCBIfam" id="NF047398">
    <property type="entry name" value="AAA_KGGVGR"/>
    <property type="match status" value="1"/>
</dbReference>
<dbReference type="InterPro" id="IPR002586">
    <property type="entry name" value="CobQ/CobB/MinD/ParA_Nub-bd_dom"/>
</dbReference>
<dbReference type="Proteomes" id="UP001501265">
    <property type="component" value="Unassembled WGS sequence"/>
</dbReference>
<keyword evidence="5" id="KW-1185">Reference proteome</keyword>